<dbReference type="InterPro" id="IPR001680">
    <property type="entry name" value="WD40_rpt"/>
</dbReference>
<dbReference type="InterPro" id="IPR036322">
    <property type="entry name" value="WD40_repeat_dom_sf"/>
</dbReference>
<dbReference type="Proteomes" id="UP000054359">
    <property type="component" value="Unassembled WGS sequence"/>
</dbReference>
<evidence type="ECO:0000313" key="6">
    <source>
        <dbReference type="EMBL" id="KFM61806.1"/>
    </source>
</evidence>
<dbReference type="Gene3D" id="2.130.10.10">
    <property type="entry name" value="YVTN repeat-like/Quinoprotein amine dehydrogenase"/>
    <property type="match status" value="1"/>
</dbReference>
<dbReference type="InterPro" id="IPR013979">
    <property type="entry name" value="TIF_beta_prop-like"/>
</dbReference>
<dbReference type="PANTHER" id="PTHR19932:SF10">
    <property type="entry name" value="WD REPEAT AND HMG-BOX DNA-BINDING PROTEIN 1"/>
    <property type="match status" value="1"/>
</dbReference>
<evidence type="ECO:0000256" key="3">
    <source>
        <dbReference type="ARBA" id="ARBA00022917"/>
    </source>
</evidence>
<proteinExistence type="predicted"/>
<dbReference type="EMBL" id="KK114163">
    <property type="protein sequence ID" value="KFM61806.1"/>
    <property type="molecule type" value="Genomic_DNA"/>
</dbReference>
<dbReference type="PROSITE" id="PS50082">
    <property type="entry name" value="WD_REPEATS_2"/>
    <property type="match status" value="1"/>
</dbReference>
<evidence type="ECO:0000259" key="5">
    <source>
        <dbReference type="Pfam" id="PF08662"/>
    </source>
</evidence>
<dbReference type="GO" id="GO:0006261">
    <property type="term" value="P:DNA-templated DNA replication"/>
    <property type="evidence" value="ECO:0007669"/>
    <property type="project" value="TreeGrafter"/>
</dbReference>
<protein>
    <submittedName>
        <fullName evidence="6">WD repeat and HMG-box DNA-binding protein 1</fullName>
    </submittedName>
</protein>
<dbReference type="OrthoDB" id="427368at2759"/>
<dbReference type="GO" id="GO:0003682">
    <property type="term" value="F:chromatin binding"/>
    <property type="evidence" value="ECO:0007669"/>
    <property type="project" value="TreeGrafter"/>
</dbReference>
<dbReference type="GO" id="GO:0000278">
    <property type="term" value="P:mitotic cell cycle"/>
    <property type="evidence" value="ECO:0007669"/>
    <property type="project" value="TreeGrafter"/>
</dbReference>
<dbReference type="AlphaFoldDB" id="A0A087T9L7"/>
<dbReference type="InterPro" id="IPR015943">
    <property type="entry name" value="WD40/YVTN_repeat-like_dom_sf"/>
</dbReference>
<sequence>MFSFTDPCLEKTLSLVTYSPFGNYIAAGAINGQMLVWDVEKKNTVSRKKLENEVAISGLKWHPSGKDLAFCDVEGHLGLYE</sequence>
<keyword evidence="2 4" id="KW-0853">WD repeat</keyword>
<dbReference type="GO" id="GO:0043596">
    <property type="term" value="C:nuclear replication fork"/>
    <property type="evidence" value="ECO:0007669"/>
    <property type="project" value="TreeGrafter"/>
</dbReference>
<dbReference type="PANTHER" id="PTHR19932">
    <property type="entry name" value="WD REPEAT AND HMG-BOX DNA BINDING PROTEIN"/>
    <property type="match status" value="1"/>
</dbReference>
<feature type="non-terminal residue" evidence="6">
    <location>
        <position position="81"/>
    </location>
</feature>
<evidence type="ECO:0000256" key="2">
    <source>
        <dbReference type="ARBA" id="ARBA00022574"/>
    </source>
</evidence>
<dbReference type="GO" id="GO:0003677">
    <property type="term" value="F:DNA binding"/>
    <property type="evidence" value="ECO:0007669"/>
    <property type="project" value="UniProtKB-KW"/>
</dbReference>
<evidence type="ECO:0000256" key="1">
    <source>
        <dbReference type="ARBA" id="ARBA00022540"/>
    </source>
</evidence>
<dbReference type="STRING" id="407821.A0A087T9L7"/>
<dbReference type="Pfam" id="PF08662">
    <property type="entry name" value="eIF2A"/>
    <property type="match status" value="1"/>
</dbReference>
<organism evidence="6 7">
    <name type="scientific">Stegodyphus mimosarum</name>
    <name type="common">African social velvet spider</name>
    <dbReference type="NCBI Taxonomy" id="407821"/>
    <lineage>
        <taxon>Eukaryota</taxon>
        <taxon>Metazoa</taxon>
        <taxon>Ecdysozoa</taxon>
        <taxon>Arthropoda</taxon>
        <taxon>Chelicerata</taxon>
        <taxon>Arachnida</taxon>
        <taxon>Araneae</taxon>
        <taxon>Araneomorphae</taxon>
        <taxon>Entelegynae</taxon>
        <taxon>Eresoidea</taxon>
        <taxon>Eresidae</taxon>
        <taxon>Stegodyphus</taxon>
    </lineage>
</organism>
<keyword evidence="7" id="KW-1185">Reference proteome</keyword>
<feature type="repeat" description="WD" evidence="4">
    <location>
        <begin position="16"/>
        <end position="47"/>
    </location>
</feature>
<dbReference type="SUPFAM" id="SSF50978">
    <property type="entry name" value="WD40 repeat-like"/>
    <property type="match status" value="1"/>
</dbReference>
<dbReference type="GO" id="GO:0006281">
    <property type="term" value="P:DNA repair"/>
    <property type="evidence" value="ECO:0007669"/>
    <property type="project" value="TreeGrafter"/>
</dbReference>
<evidence type="ECO:0000313" key="7">
    <source>
        <dbReference type="Proteomes" id="UP000054359"/>
    </source>
</evidence>
<keyword evidence="3" id="KW-0648">Protein biosynthesis</keyword>
<reference evidence="6 7" key="1">
    <citation type="submission" date="2013-11" db="EMBL/GenBank/DDBJ databases">
        <title>Genome sequencing of Stegodyphus mimosarum.</title>
        <authorList>
            <person name="Bechsgaard J."/>
        </authorList>
    </citation>
    <scope>NUCLEOTIDE SEQUENCE [LARGE SCALE GENOMIC DNA]</scope>
</reference>
<feature type="domain" description="Translation initiation factor beta propellor-like" evidence="5">
    <location>
        <begin position="14"/>
        <end position="66"/>
    </location>
</feature>
<dbReference type="GO" id="GO:0003743">
    <property type="term" value="F:translation initiation factor activity"/>
    <property type="evidence" value="ECO:0007669"/>
    <property type="project" value="UniProtKB-KW"/>
</dbReference>
<accession>A0A087T9L7</accession>
<gene>
    <name evidence="6" type="ORF">X975_05136</name>
</gene>
<keyword evidence="1" id="KW-0396">Initiation factor</keyword>
<keyword evidence="6" id="KW-0238">DNA-binding</keyword>
<evidence type="ECO:0000256" key="4">
    <source>
        <dbReference type="PROSITE-ProRule" id="PRU00221"/>
    </source>
</evidence>
<name>A0A087T9L7_STEMI</name>